<evidence type="ECO:0000313" key="1">
    <source>
        <dbReference type="EMBL" id="KAJ2969661.1"/>
    </source>
</evidence>
<keyword evidence="2" id="KW-1185">Reference proteome</keyword>
<name>A0ACC1MSR9_9HYPO</name>
<dbReference type="EMBL" id="JANJQO010001695">
    <property type="protein sequence ID" value="KAJ2969661.1"/>
    <property type="molecule type" value="Genomic_DNA"/>
</dbReference>
<gene>
    <name evidence="1" type="ORF">NQ176_g8547</name>
</gene>
<organism evidence="1 2">
    <name type="scientific">Zarea fungicola</name>
    <dbReference type="NCBI Taxonomy" id="93591"/>
    <lineage>
        <taxon>Eukaryota</taxon>
        <taxon>Fungi</taxon>
        <taxon>Dikarya</taxon>
        <taxon>Ascomycota</taxon>
        <taxon>Pezizomycotina</taxon>
        <taxon>Sordariomycetes</taxon>
        <taxon>Hypocreomycetidae</taxon>
        <taxon>Hypocreales</taxon>
        <taxon>Cordycipitaceae</taxon>
        <taxon>Zarea</taxon>
    </lineage>
</organism>
<accession>A0ACC1MSR9</accession>
<protein>
    <submittedName>
        <fullName evidence="1">Uncharacterized protein</fullName>
    </submittedName>
</protein>
<sequence length="219" mass="24243">MDYYDLGTHSRPVTTSSKDAQLWFDRGLIWCYGFNHEEAAKCFEKAIAADENCAMAYWGLAYALGPNYNKPWGLFGEDERKSATQRTHDAMEKAASVLANDSSVSPAEQALIQALRHRYPQREAPAAADNEAKTSIWNTEYADAMSAVAAQFPDDLDIATLYADALMNLTPWALWDIHTGKPGEGARTLETKRVLDHALSLPTGRQHPGALHICAPCRQ</sequence>
<comment type="caution">
    <text evidence="1">The sequence shown here is derived from an EMBL/GenBank/DDBJ whole genome shotgun (WGS) entry which is preliminary data.</text>
</comment>
<dbReference type="Proteomes" id="UP001143910">
    <property type="component" value="Unassembled WGS sequence"/>
</dbReference>
<proteinExistence type="predicted"/>
<evidence type="ECO:0000313" key="2">
    <source>
        <dbReference type="Proteomes" id="UP001143910"/>
    </source>
</evidence>
<reference evidence="1" key="1">
    <citation type="submission" date="2022-08" db="EMBL/GenBank/DDBJ databases">
        <title>Genome Sequence of Lecanicillium fungicola.</title>
        <authorList>
            <person name="Buettner E."/>
        </authorList>
    </citation>
    <scope>NUCLEOTIDE SEQUENCE</scope>
    <source>
        <strain evidence="1">Babe33</strain>
    </source>
</reference>